<feature type="binding site" evidence="6">
    <location>
        <position position="158"/>
    </location>
    <ligand>
        <name>Mg(2+)</name>
        <dbReference type="ChEBI" id="CHEBI:18420"/>
        <label>1</label>
    </ligand>
</feature>
<feature type="active site" description="Proton donor/acceptor" evidence="5">
    <location>
        <position position="158"/>
    </location>
</feature>
<dbReference type="PANTHER" id="PTHR43250">
    <property type="entry name" value="EXODEOXYRIBONUCLEASE III"/>
    <property type="match status" value="1"/>
</dbReference>
<evidence type="ECO:0000256" key="2">
    <source>
        <dbReference type="ARBA" id="ARBA00022723"/>
    </source>
</evidence>
<feature type="binding site" evidence="6">
    <location>
        <position position="251"/>
    </location>
    <ligand>
        <name>Mg(2+)</name>
        <dbReference type="ChEBI" id="CHEBI:18420"/>
        <label>1</label>
    </ligand>
</feature>
<evidence type="ECO:0000313" key="11">
    <source>
        <dbReference type="Proteomes" id="UP000249886"/>
    </source>
</evidence>
<organism evidence="10 11">
    <name type="scientific">Corynebacterium matruchotii</name>
    <dbReference type="NCBI Taxonomy" id="43768"/>
    <lineage>
        <taxon>Bacteria</taxon>
        <taxon>Bacillati</taxon>
        <taxon>Actinomycetota</taxon>
        <taxon>Actinomycetes</taxon>
        <taxon>Mycobacteriales</taxon>
        <taxon>Corynebacteriaceae</taxon>
        <taxon>Corynebacterium</taxon>
    </lineage>
</organism>
<dbReference type="SUPFAM" id="SSF56219">
    <property type="entry name" value="DNase I-like"/>
    <property type="match status" value="1"/>
</dbReference>
<keyword evidence="2 6" id="KW-0479">Metal-binding</keyword>
<comment type="cofactor">
    <cofactor evidence="6">
        <name>Mg(2+)</name>
        <dbReference type="ChEBI" id="CHEBI:18420"/>
    </cofactor>
    <cofactor evidence="6">
        <name>Mn(2+)</name>
        <dbReference type="ChEBI" id="CHEBI:29035"/>
    </cofactor>
    <text evidence="6">Probably binds two magnesium or manganese ions per subunit.</text>
</comment>
<dbReference type="InterPro" id="IPR036691">
    <property type="entry name" value="Endo/exonu/phosph_ase_sf"/>
</dbReference>
<dbReference type="InterPro" id="IPR005135">
    <property type="entry name" value="Endo/exonuclease/phosphatase"/>
</dbReference>
<proteinExistence type="inferred from homology"/>
<comment type="similarity">
    <text evidence="1">Belongs to the DNA repair enzymes AP/ExoA family.</text>
</comment>
<evidence type="ECO:0000256" key="7">
    <source>
        <dbReference type="PIRSR" id="PIRSR604808-3"/>
    </source>
</evidence>
<dbReference type="Gene3D" id="3.60.10.10">
    <property type="entry name" value="Endonuclease/exonuclease/phosphatase"/>
    <property type="match status" value="1"/>
</dbReference>
<evidence type="ECO:0000313" key="10">
    <source>
        <dbReference type="EMBL" id="SPW28553.1"/>
    </source>
</evidence>
<feature type="binding site" evidence="6">
    <location>
        <position position="160"/>
    </location>
    <ligand>
        <name>Mg(2+)</name>
        <dbReference type="ChEBI" id="CHEBI:18420"/>
        <label>1</label>
    </ligand>
</feature>
<keyword evidence="4 6" id="KW-0460">Magnesium</keyword>
<feature type="site" description="Important for catalytic activity" evidence="7">
    <location>
        <position position="224"/>
    </location>
</feature>
<evidence type="ECO:0000256" key="3">
    <source>
        <dbReference type="ARBA" id="ARBA00022801"/>
    </source>
</evidence>
<dbReference type="PROSITE" id="PS51435">
    <property type="entry name" value="AP_NUCLEASE_F1_4"/>
    <property type="match status" value="1"/>
</dbReference>
<reference evidence="10 11" key="1">
    <citation type="submission" date="2018-06" db="EMBL/GenBank/DDBJ databases">
        <authorList>
            <consortium name="Pathogen Informatics"/>
            <person name="Doyle S."/>
        </authorList>
    </citation>
    <scope>NUCLEOTIDE SEQUENCE [LARGE SCALE GENOMIC DNA]</scope>
    <source>
        <strain evidence="10 11">NCTC10254</strain>
    </source>
</reference>
<dbReference type="GO" id="GO:0046872">
    <property type="term" value="F:metal ion binding"/>
    <property type="evidence" value="ECO:0007669"/>
    <property type="project" value="UniProtKB-KW"/>
</dbReference>
<feature type="active site" description="Proton acceptor" evidence="5">
    <location>
        <position position="251"/>
    </location>
</feature>
<evidence type="ECO:0000256" key="1">
    <source>
        <dbReference type="ARBA" id="ARBA00007092"/>
    </source>
</evidence>
<evidence type="ECO:0000256" key="5">
    <source>
        <dbReference type="PIRSR" id="PIRSR604808-1"/>
    </source>
</evidence>
<evidence type="ECO:0000256" key="6">
    <source>
        <dbReference type="PIRSR" id="PIRSR604808-2"/>
    </source>
</evidence>
<evidence type="ECO:0000259" key="9">
    <source>
        <dbReference type="Pfam" id="PF03372"/>
    </source>
</evidence>
<name>A0A6H9XQQ1_9CORY</name>
<comment type="caution">
    <text evidence="10">The sequence shown here is derived from an EMBL/GenBank/DDBJ whole genome shotgun (WGS) entry which is preliminary data.</text>
</comment>
<dbReference type="InterPro" id="IPR004808">
    <property type="entry name" value="AP_endonuc_1"/>
</dbReference>
<sequence length="298" mass="32178">MRIANWNVNSVRTRVDRIVAALARLDIDVLLVQETKCKDKQFPFDAFPGYEIAHHGLNQWNGVAILSRVGLADIQTSFPHQPGFAKDPKKPQNLEARAISADCGGVRVWSLYVPNGRAIADRHYDYKLRWLDALARHVEDQAGDPEQPSSQPLVLGGDFNIAPTDANVWDITAFIDHTHVTEAERQAFAGLIEAGLTVTSPTSGYSYWDYKAGRFPKNEGMLIDFQLARGLHATGSFIDVAERSGTGASDHAPVVVDYDYDAPIVTGAAAGAGAAARTTANPAADSHDAPTETGGDIA</sequence>
<evidence type="ECO:0000256" key="4">
    <source>
        <dbReference type="ARBA" id="ARBA00022842"/>
    </source>
</evidence>
<feature type="site" description="Transition state stabilizer" evidence="7">
    <location>
        <position position="160"/>
    </location>
</feature>
<dbReference type="Pfam" id="PF03372">
    <property type="entry name" value="Exo_endo_phos"/>
    <property type="match status" value="1"/>
</dbReference>
<feature type="site" description="Interaction with DNA substrate" evidence="7">
    <location>
        <position position="251"/>
    </location>
</feature>
<feature type="binding site" evidence="6">
    <location>
        <position position="250"/>
    </location>
    <ligand>
        <name>Mg(2+)</name>
        <dbReference type="ChEBI" id="CHEBI:18420"/>
        <label>1</label>
    </ligand>
</feature>
<feature type="binding site" evidence="6">
    <location>
        <position position="34"/>
    </location>
    <ligand>
        <name>Mg(2+)</name>
        <dbReference type="ChEBI" id="CHEBI:18420"/>
        <label>1</label>
    </ligand>
</feature>
<feature type="region of interest" description="Disordered" evidence="8">
    <location>
        <begin position="279"/>
        <end position="298"/>
    </location>
</feature>
<dbReference type="Proteomes" id="UP000249886">
    <property type="component" value="Unassembled WGS sequence"/>
</dbReference>
<feature type="active site" evidence="5">
    <location>
        <position position="112"/>
    </location>
</feature>
<gene>
    <name evidence="10" type="primary">xthA</name>
    <name evidence="10" type="ORF">NCTC10254_01499</name>
</gene>
<dbReference type="NCBIfam" id="TIGR00633">
    <property type="entry name" value="xth"/>
    <property type="match status" value="1"/>
</dbReference>
<protein>
    <submittedName>
        <fullName evidence="10">Exodeoxyribonuclease III</fullName>
        <ecNumber evidence="10">3.1.11.2</ecNumber>
    </submittedName>
</protein>
<dbReference type="PANTHER" id="PTHR43250:SF2">
    <property type="entry name" value="EXODEOXYRIBONUCLEASE III"/>
    <property type="match status" value="1"/>
</dbReference>
<dbReference type="EMBL" id="UARK01000011">
    <property type="protein sequence ID" value="SPW28553.1"/>
    <property type="molecule type" value="Genomic_DNA"/>
</dbReference>
<dbReference type="GO" id="GO:0006281">
    <property type="term" value="P:DNA repair"/>
    <property type="evidence" value="ECO:0007669"/>
    <property type="project" value="InterPro"/>
</dbReference>
<dbReference type="EC" id="3.1.11.2" evidence="10"/>
<evidence type="ECO:0000256" key="8">
    <source>
        <dbReference type="SAM" id="MobiDB-lite"/>
    </source>
</evidence>
<dbReference type="RefSeq" id="WP_005525443.1">
    <property type="nucleotide sequence ID" value="NZ_CP050134.2"/>
</dbReference>
<feature type="binding site" evidence="6">
    <location>
        <position position="7"/>
    </location>
    <ligand>
        <name>Mg(2+)</name>
        <dbReference type="ChEBI" id="CHEBI:18420"/>
        <label>1</label>
    </ligand>
</feature>
<dbReference type="InterPro" id="IPR037493">
    <property type="entry name" value="ExoIII-like"/>
</dbReference>
<keyword evidence="3 10" id="KW-0378">Hydrolase</keyword>
<dbReference type="GO" id="GO:0008311">
    <property type="term" value="F:double-stranded DNA 3'-5' DNA exonuclease activity"/>
    <property type="evidence" value="ECO:0007669"/>
    <property type="project" value="UniProtKB-EC"/>
</dbReference>
<feature type="domain" description="Endonuclease/exonuclease/phosphatase" evidence="9">
    <location>
        <begin position="5"/>
        <end position="251"/>
    </location>
</feature>
<dbReference type="AlphaFoldDB" id="A0A6H9XQQ1"/>
<dbReference type="GeneID" id="84573642"/>
<accession>A0A6H9XQQ1</accession>
<keyword evidence="6" id="KW-0464">Manganese</keyword>